<sequence>MTSLGAVETSWPELREQCLILEDAAVLALNKPAGISVTGERHDTDIVEMAAAQGETLYPVHRIDKVTSGLVLLAKELPAHGVLTRQFNKRTAGKAYLAVTASTGLPDRGVIDLPLSVGRKNRVRIAAPRESIRREGDTWLVDARDVLAGKNYLSITEFATVARTDAHTVLALRPLTGRRHQIRVHLAWIGHPIVGDPLFDKSGAFARTHLHSWRLTLDAPWRPNGLLELEADPGADFWQPGPTPITDDPRQLLSSASELMTGITPTSH</sequence>
<gene>
    <name evidence="5" type="ORF">NS506_07733</name>
    <name evidence="6" type="ORF">NSK11_contig00005-0045</name>
</gene>
<dbReference type="GO" id="GO:0140098">
    <property type="term" value="F:catalytic activity, acting on RNA"/>
    <property type="evidence" value="ECO:0007669"/>
    <property type="project" value="UniProtKB-ARBA"/>
</dbReference>
<dbReference type="EMBL" id="CP017839">
    <property type="protein sequence ID" value="APB01752.1"/>
    <property type="molecule type" value="Genomic_DNA"/>
</dbReference>
<protein>
    <recommendedName>
        <fullName evidence="2">RNA pseudouridylate synthase</fullName>
    </recommendedName>
    <alternativeName>
        <fullName evidence="3">RNA-uridine isomerase</fullName>
    </alternativeName>
</protein>
<dbReference type="PROSITE" id="PS01129">
    <property type="entry name" value="PSI_RLU"/>
    <property type="match status" value="1"/>
</dbReference>
<dbReference type="Pfam" id="PF00849">
    <property type="entry name" value="PseudoU_synth_2"/>
    <property type="match status" value="1"/>
</dbReference>
<accession>A0ABC8B5D3</accession>
<dbReference type="PANTHER" id="PTHR21600">
    <property type="entry name" value="MITOCHONDRIAL RNA PSEUDOURIDINE SYNTHASE"/>
    <property type="match status" value="1"/>
</dbReference>
<reference evidence="6 7" key="2">
    <citation type="journal article" date="2016" name="Genome Announc.">
        <title>Draft Genome Sequence of Erythromycin- and Oxytetracycline-Sensitive Nocardia seriolae Strain U-1 (NBRC 110359).</title>
        <authorList>
            <person name="Imajoh M."/>
            <person name="Sukeda M."/>
            <person name="Shimizu M."/>
            <person name="Yamane J."/>
            <person name="Ohnishi K."/>
            <person name="Oshima S."/>
        </authorList>
    </citation>
    <scope>NUCLEOTIDE SEQUENCE [LARGE SCALE GENOMIC DNA]</scope>
    <source>
        <strain evidence="6 7">U-1</strain>
    </source>
</reference>
<organism evidence="5 8">
    <name type="scientific">Nocardia seriolae</name>
    <dbReference type="NCBI Taxonomy" id="37332"/>
    <lineage>
        <taxon>Bacteria</taxon>
        <taxon>Bacillati</taxon>
        <taxon>Actinomycetota</taxon>
        <taxon>Actinomycetes</taxon>
        <taxon>Mycobacteriales</taxon>
        <taxon>Nocardiaceae</taxon>
        <taxon>Nocardia</taxon>
    </lineage>
</organism>
<name>A0ABC8B5D3_9NOCA</name>
<reference evidence="5 8" key="3">
    <citation type="submission" date="2016-10" db="EMBL/GenBank/DDBJ databases">
        <title>Genome sequence of Nocardia seriolae strain EM150506, isolated from Anguila japonica.</title>
        <authorList>
            <person name="Han H.-J."/>
        </authorList>
    </citation>
    <scope>NUCLEOTIDE SEQUENCE [LARGE SCALE GENOMIC DNA]</scope>
    <source>
        <strain evidence="5 8">EM150506</strain>
    </source>
</reference>
<dbReference type="GO" id="GO:0006396">
    <property type="term" value="P:RNA processing"/>
    <property type="evidence" value="ECO:0007669"/>
    <property type="project" value="UniProtKB-ARBA"/>
</dbReference>
<dbReference type="SUPFAM" id="SSF55120">
    <property type="entry name" value="Pseudouridine synthase"/>
    <property type="match status" value="1"/>
</dbReference>
<dbReference type="InterPro" id="IPR050188">
    <property type="entry name" value="RluA_PseudoU_synthase"/>
</dbReference>
<dbReference type="Gene3D" id="3.30.2350.10">
    <property type="entry name" value="Pseudouridine synthase"/>
    <property type="match status" value="1"/>
</dbReference>
<proteinExistence type="predicted"/>
<evidence type="ECO:0000256" key="1">
    <source>
        <dbReference type="ARBA" id="ARBA00000073"/>
    </source>
</evidence>
<reference evidence="7" key="1">
    <citation type="submission" date="2015-07" db="EMBL/GenBank/DDBJ databases">
        <title>Nocardia seriolae U-1 whole genome shotgun sequence.</title>
        <authorList>
            <person name="Imajoh M."/>
            <person name="Fukumoto Y."/>
            <person name="Sukeda M."/>
            <person name="Yamane J."/>
            <person name="Yamasaki K."/>
            <person name="Shimizu M."/>
            <person name="Ohnishi K."/>
            <person name="Oshima S."/>
        </authorList>
    </citation>
    <scope>NUCLEOTIDE SEQUENCE [LARGE SCALE GENOMIC DNA]</scope>
    <source>
        <strain evidence="7">U-1</strain>
    </source>
</reference>
<evidence type="ECO:0000256" key="2">
    <source>
        <dbReference type="ARBA" id="ARBA00031870"/>
    </source>
</evidence>
<evidence type="ECO:0000313" key="5">
    <source>
        <dbReference type="EMBL" id="APB01752.1"/>
    </source>
</evidence>
<dbReference type="AlphaFoldDB" id="A0ABC8B5D3"/>
<evidence type="ECO:0000259" key="4">
    <source>
        <dbReference type="Pfam" id="PF00849"/>
    </source>
</evidence>
<dbReference type="GO" id="GO:0001522">
    <property type="term" value="P:pseudouridine synthesis"/>
    <property type="evidence" value="ECO:0007669"/>
    <property type="project" value="UniProtKB-ARBA"/>
</dbReference>
<evidence type="ECO:0000313" key="6">
    <source>
        <dbReference type="EMBL" id="GAP26317.1"/>
    </source>
</evidence>
<dbReference type="Proteomes" id="UP000180166">
    <property type="component" value="Chromosome"/>
</dbReference>
<comment type="catalytic activity">
    <reaction evidence="1">
        <text>a uridine in RNA = a pseudouridine in RNA</text>
        <dbReference type="Rhea" id="RHEA:48348"/>
        <dbReference type="Rhea" id="RHEA-COMP:12068"/>
        <dbReference type="Rhea" id="RHEA-COMP:12069"/>
        <dbReference type="ChEBI" id="CHEBI:65314"/>
        <dbReference type="ChEBI" id="CHEBI:65315"/>
    </reaction>
</comment>
<dbReference type="CDD" id="cd02869">
    <property type="entry name" value="PseudoU_synth_RluA_like"/>
    <property type="match status" value="1"/>
</dbReference>
<keyword evidence="7" id="KW-1185">Reference proteome</keyword>
<dbReference type="InterPro" id="IPR020103">
    <property type="entry name" value="PsdUridine_synth_cat_dom_sf"/>
</dbReference>
<dbReference type="InterPro" id="IPR006224">
    <property type="entry name" value="PsdUridine_synth_RluA-like_CS"/>
</dbReference>
<dbReference type="Proteomes" id="UP000037179">
    <property type="component" value="Unassembled WGS sequence"/>
</dbReference>
<dbReference type="GO" id="GO:0009982">
    <property type="term" value="F:pseudouridine synthase activity"/>
    <property type="evidence" value="ECO:0007669"/>
    <property type="project" value="UniProtKB-ARBA"/>
</dbReference>
<evidence type="ECO:0000313" key="8">
    <source>
        <dbReference type="Proteomes" id="UP000180166"/>
    </source>
</evidence>
<keyword evidence="5" id="KW-0413">Isomerase</keyword>
<dbReference type="EMBL" id="BBYQ01000005">
    <property type="protein sequence ID" value="GAP26317.1"/>
    <property type="molecule type" value="Genomic_DNA"/>
</dbReference>
<dbReference type="KEGG" id="nsr:NS506_07733"/>
<dbReference type="InterPro" id="IPR006145">
    <property type="entry name" value="PsdUridine_synth_RsuA/RluA"/>
</dbReference>
<evidence type="ECO:0000256" key="3">
    <source>
        <dbReference type="ARBA" id="ARBA00033164"/>
    </source>
</evidence>
<evidence type="ECO:0000313" key="7">
    <source>
        <dbReference type="Proteomes" id="UP000037179"/>
    </source>
</evidence>
<feature type="domain" description="Pseudouridine synthase RsuA/RluA-like" evidence="4">
    <location>
        <begin position="26"/>
        <end position="187"/>
    </location>
</feature>